<accession>A0A811RYB9</accession>
<dbReference type="InterPro" id="IPR032979">
    <property type="entry name" value="ENGase"/>
</dbReference>
<dbReference type="InterPro" id="IPR057882">
    <property type="entry name" value="ENGase_C"/>
</dbReference>
<dbReference type="InterPro" id="IPR005201">
    <property type="entry name" value="TIM_ENGase"/>
</dbReference>
<evidence type="ECO:0000256" key="6">
    <source>
        <dbReference type="ARBA" id="ARBA00023295"/>
    </source>
</evidence>
<dbReference type="EC" id="3.2.1.96" evidence="3"/>
<feature type="region of interest" description="Disordered" evidence="9">
    <location>
        <begin position="20"/>
        <end position="48"/>
    </location>
</feature>
<evidence type="ECO:0000313" key="12">
    <source>
        <dbReference type="EMBL" id="CAD6334141.1"/>
    </source>
</evidence>
<gene>
    <name evidence="12" type="ORF">NCGR_LOCUS58239</name>
</gene>
<evidence type="ECO:0000313" key="13">
    <source>
        <dbReference type="Proteomes" id="UP000604825"/>
    </source>
</evidence>
<evidence type="ECO:0000256" key="1">
    <source>
        <dbReference type="ARBA" id="ARBA00004514"/>
    </source>
</evidence>
<dbReference type="InterPro" id="IPR017853">
    <property type="entry name" value="GH"/>
</dbReference>
<dbReference type="Pfam" id="PF25529">
    <property type="entry name" value="Ig_ENGASE1_C"/>
    <property type="match status" value="1"/>
</dbReference>
<keyword evidence="13" id="KW-1185">Reference proteome</keyword>
<dbReference type="PANTHER" id="PTHR13246:SF1">
    <property type="entry name" value="CYTOSOLIC ENDO-BETA-N-ACETYLGLUCOSAMINIDASE"/>
    <property type="match status" value="1"/>
</dbReference>
<feature type="domain" description="Cytosolic endo-beta-N-acetylglucosaminidase C-terminal" evidence="11">
    <location>
        <begin position="593"/>
        <end position="707"/>
    </location>
</feature>
<sequence>MPVSPRRHLRRLARRVRAMLPSAAEPEVSDGDDRRAWEPPFDASSPAPPMSYPITDLAALASRAYLSAEANFHLPFNRASVPAPASPLPQRRRVLVCHDMEGGYRDDAAPQGGANPDAYALWHWHLVDVFVYFSHYLVTLPPPCWINAAHLHGVKVLGTFITEWDKGVEVCKEMLATEASAQMYAERLTELAHTLGFDGWLINVEVKLDVHFIDNLKEFIKHLTTTMHDAVPGSLVIWYDAITVNGDLDWQDKLNKYNKPFFDVCDGLFSNYTWKENYPQDSAAVAGNRKYDVYVGIDVFGRNAFGGGQWTTNVALDLLKKVDISAAIFAPGWVYETKQPPDFQSAQNHWWGLVEKSWGILRAIQNSYRSTQILIRVMVIRYPLKGCKSPAIHGTIFLAKVSSLCLNTPEIKFTYKPIRTKGTLRQNIVFSERLFNGGLAMEDGPVHLFYSVRANANSALGLSLDLSSRNKQGTSILVAEDIATFTRKTQNHKYGSYVKADKVELHAPGDQDWVLVQRHSPDNQDWVLYKATVWSSAGYTLTGINIVCTLKFTGQISPETEDGSILEEDVDGSSLYQASLGHISIRNTDKNTEFPPAESWVTEGDYISWSKISYGSELVSLKISWKLKTPDQRQPPFSKYNIYVEKLTAGSDMKAPRSYLGVASVDAFYVSGLEVSNEITGLKFFIQAFAHDGSWQELEECPNFFLSPGHSE</sequence>
<comment type="catalytic activity">
    <reaction evidence="7">
        <text>an N(4)-(oligosaccharide-(1-&gt;3)-[oligosaccharide-(1-&gt;6)]-beta-D-Man-(1-&gt;4)-beta-D-GlcNAc-(1-&gt;4)-alpha-D-GlcNAc)-L-asparaginyl-[protein] + H2O = an oligosaccharide-(1-&gt;3)-[oligosaccharide-(1-&gt;6)]-beta-D-Man-(1-&gt;4)-D-GlcNAc + N(4)-(N-acetyl-beta-D-glucosaminyl)-L-asparaginyl-[protein]</text>
        <dbReference type="Rhea" id="RHEA:73067"/>
        <dbReference type="Rhea" id="RHEA-COMP:12603"/>
        <dbReference type="Rhea" id="RHEA-COMP:18176"/>
        <dbReference type="ChEBI" id="CHEBI:15377"/>
        <dbReference type="ChEBI" id="CHEBI:132248"/>
        <dbReference type="ChEBI" id="CHEBI:192714"/>
        <dbReference type="ChEBI" id="CHEBI:192715"/>
        <dbReference type="EC" id="3.2.1.96"/>
    </reaction>
</comment>
<dbReference type="Pfam" id="PF03644">
    <property type="entry name" value="Glyco_hydro_85"/>
    <property type="match status" value="1"/>
</dbReference>
<dbReference type="SUPFAM" id="SSF51445">
    <property type="entry name" value="(Trans)glycosidases"/>
    <property type="match status" value="1"/>
</dbReference>
<evidence type="ECO:0000259" key="10">
    <source>
        <dbReference type="Pfam" id="PF03644"/>
    </source>
</evidence>
<comment type="caution">
    <text evidence="12">The sequence shown here is derived from an EMBL/GenBank/DDBJ whole genome shotgun (WGS) entry which is preliminary data.</text>
</comment>
<dbReference type="Proteomes" id="UP000604825">
    <property type="component" value="Unassembled WGS sequence"/>
</dbReference>
<keyword evidence="5" id="KW-0378">Hydrolase</keyword>
<dbReference type="CDD" id="cd06547">
    <property type="entry name" value="GH85_ENGase"/>
    <property type="match status" value="1"/>
</dbReference>
<evidence type="ECO:0000256" key="9">
    <source>
        <dbReference type="SAM" id="MobiDB-lite"/>
    </source>
</evidence>
<feature type="domain" description="Cytosolic endo-beta-N-acetylglucosaminidase TIM barrel" evidence="10">
    <location>
        <begin position="106"/>
        <end position="354"/>
    </location>
</feature>
<reference evidence="12" key="1">
    <citation type="submission" date="2020-10" db="EMBL/GenBank/DDBJ databases">
        <authorList>
            <person name="Han B."/>
            <person name="Lu T."/>
            <person name="Zhao Q."/>
            <person name="Huang X."/>
            <person name="Zhao Y."/>
        </authorList>
    </citation>
    <scope>NUCLEOTIDE SEQUENCE</scope>
</reference>
<dbReference type="GO" id="GO:0033925">
    <property type="term" value="F:mannosyl-glycoprotein endo-beta-N-acetylglucosaminidase activity"/>
    <property type="evidence" value="ECO:0007669"/>
    <property type="project" value="UniProtKB-EC"/>
</dbReference>
<dbReference type="AlphaFoldDB" id="A0A811RYB9"/>
<dbReference type="FunFam" id="3.20.20.80:FF:000043">
    <property type="entry name" value="cytosolic endo-beta-N-acetylglucosaminidase"/>
    <property type="match status" value="1"/>
</dbReference>
<evidence type="ECO:0000256" key="3">
    <source>
        <dbReference type="ARBA" id="ARBA00012566"/>
    </source>
</evidence>
<evidence type="ECO:0000256" key="2">
    <source>
        <dbReference type="ARBA" id="ARBA00007849"/>
    </source>
</evidence>
<comment type="subcellular location">
    <subcellularLocation>
        <location evidence="1">Cytoplasm</location>
        <location evidence="1">Cytosol</location>
    </subcellularLocation>
</comment>
<dbReference type="OrthoDB" id="284473at2759"/>
<evidence type="ECO:0000256" key="5">
    <source>
        <dbReference type="ARBA" id="ARBA00022801"/>
    </source>
</evidence>
<evidence type="ECO:0000256" key="4">
    <source>
        <dbReference type="ARBA" id="ARBA00022490"/>
    </source>
</evidence>
<keyword evidence="4" id="KW-0963">Cytoplasm</keyword>
<dbReference type="PANTHER" id="PTHR13246">
    <property type="entry name" value="ENDO BETA N-ACETYLGLUCOSAMINIDASE"/>
    <property type="match status" value="1"/>
</dbReference>
<comment type="similarity">
    <text evidence="2">Belongs to the glycosyl hydrolase 85 family.</text>
</comment>
<dbReference type="EMBL" id="CAJGYO010000017">
    <property type="protein sequence ID" value="CAD6334141.1"/>
    <property type="molecule type" value="Genomic_DNA"/>
</dbReference>
<evidence type="ECO:0000256" key="8">
    <source>
        <dbReference type="ARBA" id="ARBA00060018"/>
    </source>
</evidence>
<organism evidence="12 13">
    <name type="scientific">Miscanthus lutarioriparius</name>
    <dbReference type="NCBI Taxonomy" id="422564"/>
    <lineage>
        <taxon>Eukaryota</taxon>
        <taxon>Viridiplantae</taxon>
        <taxon>Streptophyta</taxon>
        <taxon>Embryophyta</taxon>
        <taxon>Tracheophyta</taxon>
        <taxon>Spermatophyta</taxon>
        <taxon>Magnoliopsida</taxon>
        <taxon>Liliopsida</taxon>
        <taxon>Poales</taxon>
        <taxon>Poaceae</taxon>
        <taxon>PACMAD clade</taxon>
        <taxon>Panicoideae</taxon>
        <taxon>Andropogonodae</taxon>
        <taxon>Andropogoneae</taxon>
        <taxon>Saccharinae</taxon>
        <taxon>Miscanthus</taxon>
    </lineage>
</organism>
<dbReference type="GO" id="GO:0005829">
    <property type="term" value="C:cytosol"/>
    <property type="evidence" value="ECO:0007669"/>
    <property type="project" value="UniProtKB-SubCell"/>
</dbReference>
<keyword evidence="6" id="KW-0326">Glycosidase</keyword>
<comment type="function">
    <text evidence="8">Endoglycosidase that releases N-glycans from glycoproteins by cleaving the beta-1,4-glycosidic bond in the N,N'-diacetylchitobiose core. Involved in the production of high-mannose type N-glycans during plant development and fruit maturation.</text>
</comment>
<evidence type="ECO:0000256" key="7">
    <source>
        <dbReference type="ARBA" id="ARBA00034414"/>
    </source>
</evidence>
<proteinExistence type="inferred from homology"/>
<protein>
    <recommendedName>
        <fullName evidence="3">mannosyl-glycoprotein endo-beta-N-acetylglucosaminidase</fullName>
        <ecNumber evidence="3">3.2.1.96</ecNumber>
    </recommendedName>
</protein>
<dbReference type="Gene3D" id="3.20.20.80">
    <property type="entry name" value="Glycosidases"/>
    <property type="match status" value="1"/>
</dbReference>
<dbReference type="GO" id="GO:0006491">
    <property type="term" value="P:N-glycan processing"/>
    <property type="evidence" value="ECO:0007669"/>
    <property type="project" value="UniProtKB-ARBA"/>
</dbReference>
<evidence type="ECO:0000259" key="11">
    <source>
        <dbReference type="Pfam" id="PF25529"/>
    </source>
</evidence>
<name>A0A811RYB9_9POAL</name>